<evidence type="ECO:0000259" key="2">
    <source>
        <dbReference type="PROSITE" id="PS50188"/>
    </source>
</evidence>
<reference evidence="4 5" key="1">
    <citation type="submission" date="2025-04" db="UniProtKB">
        <authorList>
            <consortium name="RefSeq"/>
        </authorList>
    </citation>
    <scope>IDENTIFICATION</scope>
</reference>
<dbReference type="GeneID" id="106063558"/>
<dbReference type="OMA" id="DLVGWGL"/>
<evidence type="ECO:0000313" key="6">
    <source>
        <dbReference type="RefSeq" id="XP_055888343.1"/>
    </source>
</evidence>
<dbReference type="Proteomes" id="UP001165740">
    <property type="component" value="Chromosome 6"/>
</dbReference>
<dbReference type="OrthoDB" id="258495at2759"/>
<dbReference type="PROSITE" id="PS50188">
    <property type="entry name" value="B302_SPRY"/>
    <property type="match status" value="2"/>
</dbReference>
<dbReference type="Pfam" id="PF00622">
    <property type="entry name" value="SPRY"/>
    <property type="match status" value="2"/>
</dbReference>
<dbReference type="RefSeq" id="XP_055888346.1">
    <property type="nucleotide sequence ID" value="XM_056032371.1"/>
</dbReference>
<evidence type="ECO:0000313" key="9">
    <source>
        <dbReference type="RefSeq" id="XP_055888346.1"/>
    </source>
</evidence>
<proteinExistence type="predicted"/>
<dbReference type="InterPro" id="IPR001870">
    <property type="entry name" value="B30.2/SPRY"/>
</dbReference>
<protein>
    <submittedName>
        <fullName evidence="4 5">Uncharacterized protein LOC106063558 isoform X1</fullName>
    </submittedName>
</protein>
<evidence type="ECO:0000313" key="4">
    <source>
        <dbReference type="RefSeq" id="XP_055888341.1"/>
    </source>
</evidence>
<dbReference type="RefSeq" id="XP_055888345.1">
    <property type="nucleotide sequence ID" value="XM_056032370.1"/>
</dbReference>
<organism evidence="3 9">
    <name type="scientific">Biomphalaria glabrata</name>
    <name type="common">Bloodfluke planorb</name>
    <name type="synonym">Freshwater snail</name>
    <dbReference type="NCBI Taxonomy" id="6526"/>
    <lineage>
        <taxon>Eukaryota</taxon>
        <taxon>Metazoa</taxon>
        <taxon>Spiralia</taxon>
        <taxon>Lophotrochozoa</taxon>
        <taxon>Mollusca</taxon>
        <taxon>Gastropoda</taxon>
        <taxon>Heterobranchia</taxon>
        <taxon>Euthyneura</taxon>
        <taxon>Panpulmonata</taxon>
        <taxon>Hygrophila</taxon>
        <taxon>Lymnaeoidea</taxon>
        <taxon>Planorbidae</taxon>
        <taxon>Biomphalaria</taxon>
    </lineage>
</organism>
<evidence type="ECO:0000313" key="3">
    <source>
        <dbReference type="Proteomes" id="UP001165740"/>
    </source>
</evidence>
<feature type="domain" description="B30.2/SPRY" evidence="2">
    <location>
        <begin position="1"/>
        <end position="173"/>
    </location>
</feature>
<dbReference type="SMART" id="SM00449">
    <property type="entry name" value="SPRY"/>
    <property type="match status" value="1"/>
</dbReference>
<dbReference type="InterPro" id="IPR013320">
    <property type="entry name" value="ConA-like_dom_sf"/>
</dbReference>
<feature type="domain" description="B30.2/SPRY" evidence="2">
    <location>
        <begin position="365"/>
        <end position="553"/>
    </location>
</feature>
<dbReference type="RefSeq" id="XP_055888342.1">
    <property type="nucleotide sequence ID" value="XM_056032367.1"/>
</dbReference>
<dbReference type="RefSeq" id="XP_055888341.1">
    <property type="nucleotide sequence ID" value="XM_056032366.1"/>
</dbReference>
<name>A0A9W3AM25_BIOGL</name>
<dbReference type="Gene3D" id="2.60.120.920">
    <property type="match status" value="2"/>
</dbReference>
<dbReference type="InterPro" id="IPR003877">
    <property type="entry name" value="SPRY_dom"/>
</dbReference>
<dbReference type="AlphaFoldDB" id="A0A9W3AM25"/>
<dbReference type="InterPro" id="IPR043136">
    <property type="entry name" value="B30.2/SPRY_sf"/>
</dbReference>
<gene>
    <name evidence="4 5 6 7 8 9" type="primary">LOC106063558</name>
</gene>
<accession>A0A9W3AM25</accession>
<evidence type="ECO:0000256" key="1">
    <source>
        <dbReference type="SAM" id="MobiDB-lite"/>
    </source>
</evidence>
<evidence type="ECO:0000313" key="7">
    <source>
        <dbReference type="RefSeq" id="XP_055888344.1"/>
    </source>
</evidence>
<sequence>MSQFRCTADIVFDELDLKPGQICNVHLKQYSETCNFLQYLKPLTPEKPYFYAQIKSLNANSKITLGIAGPDIAPEAQPGNWLDSVGYQSDTGQCYTCHQRNANTIGEKFGVGDLFGVLVNYFGDKKSTVIFIKNGSPVATRYHFESDQSRFLPTVSLENGPIDLILMLPEATMSIPSYSLKNMLHWIHPPTIKYDAYKNMFICTENSENHEELTIQSPQPLTLDIHHYEVIIQEMDSGSTCPSISLASCSPKVPSSASSLLQDYIRFDLSPEIRQSPIGVRLGWGVHYDPDACHLSNFNPKQEQLVYCYVTANSEVISGKMMMQPEGGFYPVVILNKEAAKVIIQVDNNAKPVTLTQKLDEHFRNEIVKAKQLLNIENAQKDIKISMFRMSAAIDVTITEDFCRLHLPKDKPGIHVVQFLKTLNEENSFYLVRVNELNENSSIGIGVAGKDFPLNKFPGKIKPSVGWASKDGKLYRNSRNDGNLPGEIYQKGDLIGVEMEAFAKEMSVALFTKNLRPVGTAYYTQSDRSSFLPTLALCGNGCEVILEVHWQNTMRGPPIFSVVNLEHWCLPPGAKVDSSQNKVIVKDHELPVCIQAPYSLHKGYNHFEVEITHKLETSSAPPPAIVLSTATPLDPPPLSCLKLDYLRYWPVNDASTLVKVGDKVGWGLLYLDDDVHHDEEQLVICYLTINRKILLVRVVSQPPGGFYPLVVLPPLLNEVTLVFSATIIKQHPITDKDVQILVEEAMNLIEAEKEILKKGDDPATELAGQNLFRLLPSAEHEETNGAILKSEWGQENVVDTRVEKNVKTSRMLTVITAPKTKNDNKNVNKNNHKSSQSCRII</sequence>
<dbReference type="InterPro" id="IPR044736">
    <property type="entry name" value="Gid1/RanBPM/SPLA_SPRY"/>
</dbReference>
<dbReference type="RefSeq" id="XP_055888343.1">
    <property type="nucleotide sequence ID" value="XM_056032368.1"/>
</dbReference>
<dbReference type="RefSeq" id="XP_055888344.1">
    <property type="nucleotide sequence ID" value="XM_056032369.1"/>
</dbReference>
<evidence type="ECO:0000313" key="5">
    <source>
        <dbReference type="RefSeq" id="XP_055888342.1"/>
    </source>
</evidence>
<evidence type="ECO:0000313" key="8">
    <source>
        <dbReference type="RefSeq" id="XP_055888345.1"/>
    </source>
</evidence>
<dbReference type="CDD" id="cd12885">
    <property type="entry name" value="SPRY_RanBP_like"/>
    <property type="match status" value="1"/>
</dbReference>
<keyword evidence="3" id="KW-1185">Reference proteome</keyword>
<dbReference type="SUPFAM" id="SSF49899">
    <property type="entry name" value="Concanavalin A-like lectins/glucanases"/>
    <property type="match status" value="2"/>
</dbReference>
<feature type="region of interest" description="Disordered" evidence="1">
    <location>
        <begin position="820"/>
        <end position="841"/>
    </location>
</feature>